<protein>
    <submittedName>
        <fullName evidence="2">Uncharacterized protein</fullName>
    </submittedName>
</protein>
<comment type="caution">
    <text evidence="2">The sequence shown here is derived from an EMBL/GenBank/DDBJ whole genome shotgun (WGS) entry which is preliminary data.</text>
</comment>
<evidence type="ECO:0000256" key="1">
    <source>
        <dbReference type="SAM" id="MobiDB-lite"/>
    </source>
</evidence>
<dbReference type="AlphaFoldDB" id="A0A365Z2C6"/>
<feature type="region of interest" description="Disordered" evidence="1">
    <location>
        <begin position="38"/>
        <end position="73"/>
    </location>
</feature>
<dbReference type="EMBL" id="QEXL01000002">
    <property type="protein sequence ID" value="RBM09223.1"/>
    <property type="molecule type" value="Genomic_DNA"/>
</dbReference>
<accession>A0A365Z2C6</accession>
<sequence>MVKLFSKSFEEHRIFEKRRHPETFVLFALQDIFKQSRRQREKEAFPGHGHITGVENDPEPPSICPTYPPARIQ</sequence>
<proteinExistence type="predicted"/>
<dbReference type="Proteomes" id="UP000252680">
    <property type="component" value="Unassembled WGS sequence"/>
</dbReference>
<evidence type="ECO:0000313" key="2">
    <source>
        <dbReference type="EMBL" id="RBM09223.1"/>
    </source>
</evidence>
<organism evidence="2 3">
    <name type="scientific">Novacetimonas cocois</name>
    <dbReference type="NCBI Taxonomy" id="1747507"/>
    <lineage>
        <taxon>Bacteria</taxon>
        <taxon>Pseudomonadati</taxon>
        <taxon>Pseudomonadota</taxon>
        <taxon>Alphaproteobacteria</taxon>
        <taxon>Acetobacterales</taxon>
        <taxon>Acetobacteraceae</taxon>
        <taxon>Novacetimonas</taxon>
    </lineage>
</organism>
<feature type="compositionally biased region" description="Pro residues" evidence="1">
    <location>
        <begin position="59"/>
        <end position="73"/>
    </location>
</feature>
<reference evidence="2 3" key="1">
    <citation type="submission" date="2018-05" db="EMBL/GenBank/DDBJ databases">
        <title>Komagataeibacter cocois sp. nov., for a novel cellulose- producing strain isolated from coconut milk.</title>
        <authorList>
            <person name="Liu L."/>
            <person name="Wang Y."/>
            <person name="Liu S."/>
            <person name="Bi J."/>
            <person name="Chen H."/>
            <person name="Deng J."/>
            <person name="Zhang C."/>
            <person name="Hu Q."/>
            <person name="Li C."/>
        </authorList>
    </citation>
    <scope>NUCLEOTIDE SEQUENCE [LARGE SCALE GENOMIC DNA]</scope>
    <source>
        <strain evidence="2 3">WE7</strain>
    </source>
</reference>
<name>A0A365Z2C6_9PROT</name>
<evidence type="ECO:0000313" key="3">
    <source>
        <dbReference type="Proteomes" id="UP000252680"/>
    </source>
</evidence>
<gene>
    <name evidence="2" type="ORF">NJLHNGOC_02350</name>
</gene>
<keyword evidence="3" id="KW-1185">Reference proteome</keyword>